<dbReference type="GO" id="GO:0004181">
    <property type="term" value="F:metallocarboxypeptidase activity"/>
    <property type="evidence" value="ECO:0007669"/>
    <property type="project" value="InterPro"/>
</dbReference>
<dbReference type="GO" id="GO:0005615">
    <property type="term" value="C:extracellular space"/>
    <property type="evidence" value="ECO:0007669"/>
    <property type="project" value="TreeGrafter"/>
</dbReference>
<evidence type="ECO:0000256" key="5">
    <source>
        <dbReference type="ARBA" id="ARBA00022645"/>
    </source>
</evidence>
<dbReference type="PROSITE" id="PS00132">
    <property type="entry name" value="CARBOXYPEPT_ZN_1"/>
    <property type="match status" value="4"/>
</dbReference>
<keyword evidence="11" id="KW-0482">Metalloprotease</keyword>
<feature type="domain" description="Peptidase M14" evidence="19">
    <location>
        <begin position="1548"/>
        <end position="1840"/>
    </location>
</feature>
<reference evidence="20" key="1">
    <citation type="submission" date="2020-05" db="UniProtKB">
        <authorList>
            <consortium name="EnsemblMetazoa"/>
        </authorList>
    </citation>
    <scope>IDENTIFICATION</scope>
    <source>
        <strain evidence="20">SANGQUA</strain>
    </source>
</reference>
<keyword evidence="6" id="KW-0645">Protease</keyword>
<evidence type="ECO:0000256" key="6">
    <source>
        <dbReference type="ARBA" id="ARBA00022670"/>
    </source>
</evidence>
<dbReference type="SMART" id="SM01169">
    <property type="entry name" value="DUF1943"/>
    <property type="match status" value="1"/>
</dbReference>
<name>A0A182XFY8_ANOQN</name>
<dbReference type="SUPFAM" id="SSF56968">
    <property type="entry name" value="Lipovitellin-phosvitin complex, beta-sheet shell regions"/>
    <property type="match status" value="2"/>
</dbReference>
<dbReference type="Pfam" id="PF01347">
    <property type="entry name" value="Vitellogenin_N"/>
    <property type="match status" value="1"/>
</dbReference>
<dbReference type="Proteomes" id="UP000076407">
    <property type="component" value="Unassembled WGS sequence"/>
</dbReference>
<keyword evidence="4" id="KW-0964">Secreted</keyword>
<comment type="function">
    <text evidence="13">Involved in the digestion of the blood meal.</text>
</comment>
<feature type="active site" description="Proton donor/acceptor" evidence="16">
    <location>
        <position position="1806"/>
    </location>
</feature>
<evidence type="ECO:0000259" key="18">
    <source>
        <dbReference type="PROSITE" id="PS51211"/>
    </source>
</evidence>
<dbReference type="SMART" id="SM00638">
    <property type="entry name" value="LPD_N"/>
    <property type="match status" value="1"/>
</dbReference>
<feature type="signal peptide" evidence="17">
    <location>
        <begin position="1"/>
        <end position="19"/>
    </location>
</feature>
<evidence type="ECO:0000256" key="7">
    <source>
        <dbReference type="ARBA" id="ARBA00022723"/>
    </source>
</evidence>
<feature type="domain" description="Vitellogenin" evidence="18">
    <location>
        <begin position="28"/>
        <end position="695"/>
    </location>
</feature>
<dbReference type="Gene3D" id="3.30.70.340">
    <property type="entry name" value="Metallocarboxypeptidase-like"/>
    <property type="match status" value="4"/>
</dbReference>
<keyword evidence="21" id="KW-1185">Reference proteome</keyword>
<evidence type="ECO:0000256" key="16">
    <source>
        <dbReference type="PROSITE-ProRule" id="PRU01379"/>
    </source>
</evidence>
<feature type="domain" description="Peptidase M14" evidence="19">
    <location>
        <begin position="2775"/>
        <end position="3067"/>
    </location>
</feature>
<dbReference type="InterPro" id="IPR015255">
    <property type="entry name" value="Vitellinogen_open_b-sht"/>
</dbReference>
<evidence type="ECO:0000256" key="2">
    <source>
        <dbReference type="ARBA" id="ARBA00004613"/>
    </source>
</evidence>
<dbReference type="InterPro" id="IPR015819">
    <property type="entry name" value="Lipid_transp_b-sht_shell"/>
</dbReference>
<dbReference type="Pfam" id="PF00246">
    <property type="entry name" value="Peptidase_M14"/>
    <property type="match status" value="4"/>
</dbReference>
<dbReference type="PRINTS" id="PR00765">
    <property type="entry name" value="CRBOXYPTASEA"/>
</dbReference>
<dbReference type="VEuPathDB" id="VectorBase:AQUA008748"/>
<organism evidence="20 21">
    <name type="scientific">Anopheles quadriannulatus</name>
    <name type="common">Mosquito</name>
    <dbReference type="NCBI Taxonomy" id="34691"/>
    <lineage>
        <taxon>Eukaryota</taxon>
        <taxon>Metazoa</taxon>
        <taxon>Ecdysozoa</taxon>
        <taxon>Arthropoda</taxon>
        <taxon>Hexapoda</taxon>
        <taxon>Insecta</taxon>
        <taxon>Pterygota</taxon>
        <taxon>Neoptera</taxon>
        <taxon>Endopterygota</taxon>
        <taxon>Diptera</taxon>
        <taxon>Nematocera</taxon>
        <taxon>Culicoidea</taxon>
        <taxon>Culicidae</taxon>
        <taxon>Anophelinae</taxon>
        <taxon>Anopheles</taxon>
    </lineage>
</organism>
<sequence>MKWLVLAFALVAATSWAQGSTVKSVFVGTDAQEYVYEYELDVTTGVVEPEYGSMYRVKAFMHVRPDPSGNGTFVYFDQPKVFLYTGHLPLPVEPTDANYTQYAKQAEPFVQPFYVTYDKFGLVQEVFTTKTDVLWSVNLKKGVAGMLQLPVDKIPAKTLAKPFVFTETEESVYGKVNVTYAVNPLHYETVKIVKTPDYETFTHLPHVLYSNVESHQAFHNWTTWNSVLPVVEYEVQYGKHGVHVLKAHSESIKYVQPFTVEGQKQYVKTEQKVKYVQAVAPTKQYEFSSFPMYHYVHYETSESVFEETYPTLATFTPVVDISTVGPKVQAMLYEAVQYLQETPITHQQTDTKHGIVITRIIESLKPFTVENYAQFWTVLTKSTTPKDLMAVDIFYKVLPSVGTKYAVQFVMDMVKNHKVKDSVASGMLFSLGVNVRAPSVELLHSVEEFLNFPNYVKPDVAHAAILSFGTMVYKTFQHDHYSTEIEKYIKVYYKHLKEAKTFEEQLVWLHGLKNIQLGTVGELLVPLVKGEQVLELAYDRHLQVHVIYALMEIMEHEHDALFEVVFPIVVDDTLPVELRVAAVKVIVSMEDVHYFTKLVAFMKMEKNVHLYSYFVTTVRSLVNSDVYFGTDFYHYLQHVVTEFVHYDAAVETKSFFYDYVDPEQKVGSIIRGNMIADVKYNKVNQFYVSFAPYVMDRVYDLYSVYVKFEGVHNPLSLVWPKLFNVDPKTINEPITKNHENVPVHVEFTFMANGKVVYTKYFNEETIKQFYTYTYLTILKTLQYQFTTVLNVAEVELYTPTYDGVPAKINLKLPVVSQFKYNVVVPSTTNANEVTLTVSSFFRMWAHGYYGVSVYNPFALTWQGARRVQAFDFNVPLVFDVIFNFQQNSFKLVWSKHANEAFNVVGFKSHVKTQVYARPDTEVDYLKSTCPTCFHYETVTAVPAPKKKDAVLYEAHSKYTGLHFYLSVFDVEVPPTVKYYKSLTDVFTSELFHDLEHVTVFDFVTKYFTWFYTTVLPPTPISHGVVGYVNPCKVYAFDKVEFTFKVDSEVLPHKLWTTPDYRQYVKFTAVFKKTDVVVNHWDVNVYYTHEHGTYFKTINMQVTRQTPGEKNMNICLDWVKDVVPESVTGKLSYFHGYSYDHKCVKDDMVVSIEWTGVPSEVQKNFTSYILPSYHTVPTYYYQQCVPRVLPMFEDYSAPVTYECAELYNTVRKYLYTVDYKHVYPAYVEFVKPFWFWVKHVVPSYYPEVEQFHFVPENRFVVEVEYPMYYTYPIVDVVVKSAYETVAFEHVPYYDWVWVFQPDSTVFTKYFEVMKSFGYVDSCVVNPVYEYAPYHYTAAKEPVYNEWVLYASDHPTTYTWAVYVQKMEKKHVPLFGKQYEEGTKKYTFTVDSELMYALEHGSTDVYPFKYYYVYDTIVFAVPNVSLYVTYDGYQVKIETPKTENVAFYGQCYGEQVRYDNYRVYEVSIADRTQLEALQYLERYPDGYLFWESPVQTNMKLNIVVPPHKCAEFEEMSNQLALKSRLRISNLQEVIDQESPKRSRRAFDWTEYQTLDEIYSWLDEKVAEFPAIVSVQTVGKSYEDRDIKAVKISYKEGNPGIFIESNIHAREWITSATVTWLINEFLTSTAPEVRELAENYDWYILPVVNPDGFNYTKTTNRLWRKNRYPHNVLCYGVDMNRNFPGHWMEGGASAVPCTDTYAGPEAGSEIETQNIMNYFVSVKDKVKAYLSFHSYGQYILFPYGHQNAEYSENYYDMMEMGEAAAVAIYNRYGTPYEIGTTADVLYVASGSSPDWAHGTHGTPVAATFEFRDNGYHGFILPPDQIIPNAMEVLDGLVAFCRKGKELGHLTVMRSQCSSFLVLLVLGVASGELVRYDNFHLFRVAITDLEQLKVLQNVELQNDQLIFLDSPTQVGMNVSVLVSPRKLLDYLQLAKTAHLSSHLATTNFQAILDAENPPAKNKRSDEFGWEEYQTLDAIYNWIDELAVKYSSILTVQSIGQSYEGREMKVVRLSHQAGNPGIFIESNIHAREWITSATTTWLLNELLTSSDPAVQELLTSYDWYILPVANPDGFHYTKTTNRLWRKNRYPHNILCPGVDLNRNFPYHWMEGGASQVACNDIYAGPSPASEVETRNMMEYYETIVDRIELHLQFHSYGQYILLPYGYQDADYPDNYSDQMEIAEAAAIGFSKRYNTPYTYGTIADVLYVDSGSTTDWAHGYHKTPLSMCFEFRDNGAVHLLPQQVTMVTERFVGLALLCAVTLVACAHGKLSYENYAVYRVDITSEKQLAVLQHLESLPNGYTFLDFPSSVNKSVEVVIPPSEVVNVQRLFRQHGITNSLITGNLKQILDQERPARRKAEGFGWTDYHTLEEIYAWLDEMVAQYSTVLSVETIGQTYEKRDMKVIKLSYKAGNKGIYIDANIHAREWITSATVTWLLNELLTSEDARVRYIAENYDWFIVPVANPDGFVYTHTTERLWRKTRTQHNLLCYGTDPNRNFNYQWNNGGTSTMPCSDTYSGPEPESDVEVSNLTSFVRSIAANVKLALSVHSHGQYILFPFGYNNAPRAYNYQDLLQVGQRAAVDIYKLYSMPYRVGTTADALYVASGISVDWAFAVAGIPLSYTYELRDQGPFGFILPAEQIVPNAEELLEGIASMIDEAKILGYMMWFKLTLLLVAAIAWGGSAEQARFDNYRVYEVSIETERQLKTLQHLELNPDGYSFWESPVQTNMRLSIVVPPHKFAHFEELTVALALKTRLQIEDFQKVIDNERPMRSTRATFGWTDYYTVDEIYAWMDQMVAQNPTILSGSVYGKSFEGRDLKAIKLSHKAGNPGIFIEANIHAREWISSATATWLLNELVTSSNAAVQNLAQNYDWYFIMVANPDGLTYSKTTNRQWRKTRQPVNALCVGADPNRNFDYMWMTGGASSVPCSDTFAGLTAFSEPETKAMADYYATIADKINIQFSFHSYGQYLLTPFGFSGAPLPSNNADLQRIAAVTAAAIEATYGTRYTYGNSASVLYTTSGSTVDYFVGVHGTKLGFTFEFRDTGATGFVLPANQIIPNAEETLNGIIAFVAEAKTLGYV</sequence>
<dbReference type="PROSITE" id="PS52035">
    <property type="entry name" value="PEPTIDASE_M14"/>
    <property type="match status" value="4"/>
</dbReference>
<comment type="subcellular location">
    <subcellularLocation>
        <location evidence="2">Secreted</location>
    </subcellularLocation>
</comment>
<evidence type="ECO:0000259" key="19">
    <source>
        <dbReference type="PROSITE" id="PS52035"/>
    </source>
</evidence>
<dbReference type="SUPFAM" id="SSF54897">
    <property type="entry name" value="Protease propeptides/inhibitors"/>
    <property type="match status" value="4"/>
</dbReference>
<evidence type="ECO:0000256" key="3">
    <source>
        <dbReference type="ARBA" id="ARBA00005988"/>
    </source>
</evidence>
<evidence type="ECO:0000313" key="21">
    <source>
        <dbReference type="Proteomes" id="UP000076407"/>
    </source>
</evidence>
<dbReference type="Gene3D" id="3.40.630.10">
    <property type="entry name" value="Zn peptidases"/>
    <property type="match status" value="4"/>
</dbReference>
<accession>A0A182XFY8</accession>
<dbReference type="SUPFAM" id="SSF48431">
    <property type="entry name" value="Lipovitellin-phosvitin complex, superhelical domain"/>
    <property type="match status" value="1"/>
</dbReference>
<feature type="domain" description="Peptidase M14" evidence="19">
    <location>
        <begin position="1967"/>
        <end position="2258"/>
    </location>
</feature>
<keyword evidence="5" id="KW-0121">Carboxypeptidase</keyword>
<dbReference type="InterPro" id="IPR000834">
    <property type="entry name" value="Peptidase_M14"/>
</dbReference>
<dbReference type="InterPro" id="IPR011030">
    <property type="entry name" value="Lipovitellin_superhlx_dom"/>
</dbReference>
<comment type="cofactor">
    <cofactor evidence="1">
        <name>Zn(2+)</name>
        <dbReference type="ChEBI" id="CHEBI:29105"/>
    </cofactor>
</comment>
<comment type="caution">
    <text evidence="15">Lacks conserved residue(s) required for the propagation of feature annotation.</text>
</comment>
<dbReference type="FunFam" id="3.40.630.10:FF:000001">
    <property type="entry name" value="Carboxypeptidase B"/>
    <property type="match status" value="1"/>
</dbReference>
<dbReference type="InterPro" id="IPR015816">
    <property type="entry name" value="Vitellinogen_b-sht_N"/>
</dbReference>
<dbReference type="PANTHER" id="PTHR11705:SF123">
    <property type="entry name" value="PEPTIDASE M14 CARBOXYPEPTIDASE A DOMAIN-CONTAINING PROTEIN-RELATED"/>
    <property type="match status" value="1"/>
</dbReference>
<feature type="active site" description="Proton donor/acceptor" evidence="16">
    <location>
        <position position="3033"/>
    </location>
</feature>
<dbReference type="InterPro" id="IPR057246">
    <property type="entry name" value="CARBOXYPEPT_ZN_1"/>
</dbReference>
<evidence type="ECO:0000256" key="8">
    <source>
        <dbReference type="ARBA" id="ARBA00022729"/>
    </source>
</evidence>
<dbReference type="FunFam" id="3.30.70.340:FF:000002">
    <property type="entry name" value="Carboxypeptidase A"/>
    <property type="match status" value="2"/>
</dbReference>
<keyword evidence="8 17" id="KW-0732">Signal</keyword>
<dbReference type="SMART" id="SM00631">
    <property type="entry name" value="Zn_pept"/>
    <property type="match status" value="4"/>
</dbReference>
<evidence type="ECO:0000256" key="1">
    <source>
        <dbReference type="ARBA" id="ARBA00001947"/>
    </source>
</evidence>
<dbReference type="InterPro" id="IPR003146">
    <property type="entry name" value="M14A_act_pep"/>
</dbReference>
<dbReference type="Pfam" id="PF02244">
    <property type="entry name" value="Propep_M14"/>
    <property type="match status" value="4"/>
</dbReference>
<evidence type="ECO:0000256" key="9">
    <source>
        <dbReference type="ARBA" id="ARBA00022801"/>
    </source>
</evidence>
<dbReference type="SUPFAM" id="SSF53187">
    <property type="entry name" value="Zn-dependent exopeptidases"/>
    <property type="match status" value="4"/>
</dbReference>
<dbReference type="InterPro" id="IPR001747">
    <property type="entry name" value="Vitellogenin_N"/>
</dbReference>
<dbReference type="CDD" id="cd03860">
    <property type="entry name" value="M14_CP_A-B_like"/>
    <property type="match status" value="4"/>
</dbReference>
<proteinExistence type="inferred from homology"/>
<dbReference type="InterPro" id="IPR036990">
    <property type="entry name" value="M14A-like_propep"/>
</dbReference>
<evidence type="ECO:0000256" key="14">
    <source>
        <dbReference type="ARBA" id="ARBA00069039"/>
    </source>
</evidence>
<evidence type="ECO:0000256" key="17">
    <source>
        <dbReference type="SAM" id="SignalP"/>
    </source>
</evidence>
<evidence type="ECO:0000256" key="4">
    <source>
        <dbReference type="ARBA" id="ARBA00022525"/>
    </source>
</evidence>
<feature type="chain" id="PRO_5008142868" description="Zinc carboxypeptidase A 1" evidence="17">
    <location>
        <begin position="20"/>
        <end position="3073"/>
    </location>
</feature>
<comment type="similarity">
    <text evidence="3 16">Belongs to the peptidase M14 family.</text>
</comment>
<dbReference type="GO" id="GO:0005319">
    <property type="term" value="F:lipid transporter activity"/>
    <property type="evidence" value="ECO:0007669"/>
    <property type="project" value="InterPro"/>
</dbReference>
<dbReference type="PROSITE" id="PS51211">
    <property type="entry name" value="VITELLOGENIN"/>
    <property type="match status" value="1"/>
</dbReference>
<protein>
    <recommendedName>
        <fullName evidence="14">Zinc carboxypeptidase A 1</fullName>
    </recommendedName>
</protein>
<feature type="domain" description="Peptidase M14" evidence="19">
    <location>
        <begin position="2360"/>
        <end position="2652"/>
    </location>
</feature>
<evidence type="ECO:0000313" key="20">
    <source>
        <dbReference type="EnsemblMetazoa" id="AQUA008748-PA"/>
    </source>
</evidence>
<keyword evidence="10" id="KW-0862">Zinc</keyword>
<keyword evidence="9" id="KW-0378">Hydrolase</keyword>
<dbReference type="PANTHER" id="PTHR11705">
    <property type="entry name" value="PROTEASE FAMILY M14 CARBOXYPEPTIDASE A,B"/>
    <property type="match status" value="1"/>
</dbReference>
<dbReference type="Gene3D" id="2.30.230.10">
    <property type="entry name" value="Lipovitellin, beta-sheet shell regions, chain A"/>
    <property type="match status" value="1"/>
</dbReference>
<keyword evidence="12" id="KW-1015">Disulfide bond</keyword>
<evidence type="ECO:0000256" key="15">
    <source>
        <dbReference type="PROSITE-ProRule" id="PRU00557"/>
    </source>
</evidence>
<dbReference type="FunFam" id="3.40.630.10:FF:000040">
    <property type="entry name" value="zinc carboxypeptidase"/>
    <property type="match status" value="3"/>
</dbReference>
<feature type="active site" description="Proton donor/acceptor" evidence="16">
    <location>
        <position position="2225"/>
    </location>
</feature>
<evidence type="ECO:0000256" key="11">
    <source>
        <dbReference type="ARBA" id="ARBA00023049"/>
    </source>
</evidence>
<dbReference type="FunFam" id="1.25.10.20:FF:000011">
    <property type="entry name" value="AGAP008369-PA"/>
    <property type="match status" value="1"/>
</dbReference>
<dbReference type="GO" id="GO:0006508">
    <property type="term" value="P:proteolysis"/>
    <property type="evidence" value="ECO:0007669"/>
    <property type="project" value="UniProtKB-KW"/>
</dbReference>
<feature type="active site" description="Proton donor/acceptor" evidence="16">
    <location>
        <position position="2618"/>
    </location>
</feature>
<keyword evidence="7" id="KW-0479">Metal-binding</keyword>
<dbReference type="GO" id="GO:0008270">
    <property type="term" value="F:zinc ion binding"/>
    <property type="evidence" value="ECO:0007669"/>
    <property type="project" value="InterPro"/>
</dbReference>
<evidence type="ECO:0000256" key="12">
    <source>
        <dbReference type="ARBA" id="ARBA00023157"/>
    </source>
</evidence>
<dbReference type="Gene3D" id="1.25.10.20">
    <property type="entry name" value="Vitellinogen, superhelical"/>
    <property type="match status" value="1"/>
</dbReference>
<evidence type="ECO:0000256" key="10">
    <source>
        <dbReference type="ARBA" id="ARBA00022833"/>
    </source>
</evidence>
<dbReference type="EnsemblMetazoa" id="AQUA008748-RA">
    <property type="protein sequence ID" value="AQUA008748-PA"/>
    <property type="gene ID" value="AQUA008748"/>
</dbReference>
<dbReference type="SMR" id="A0A182XFY8"/>
<evidence type="ECO:0000256" key="13">
    <source>
        <dbReference type="ARBA" id="ARBA00057299"/>
    </source>
</evidence>